<name>A0A160T4A2_9CHLR</name>
<dbReference type="OrthoDB" id="468608at2"/>
<organism evidence="1 2">
    <name type="scientific">Candidatus Promineifilum breve</name>
    <dbReference type="NCBI Taxonomy" id="1806508"/>
    <lineage>
        <taxon>Bacteria</taxon>
        <taxon>Bacillati</taxon>
        <taxon>Chloroflexota</taxon>
        <taxon>Ardenticatenia</taxon>
        <taxon>Candidatus Promineifilales</taxon>
        <taxon>Candidatus Promineifilaceae</taxon>
        <taxon>Candidatus Promineifilum</taxon>
    </lineage>
</organism>
<dbReference type="SUPFAM" id="SSF51126">
    <property type="entry name" value="Pectin lyase-like"/>
    <property type="match status" value="2"/>
</dbReference>
<dbReference type="Proteomes" id="UP000215027">
    <property type="component" value="Chromosome I"/>
</dbReference>
<dbReference type="KEGG" id="pbf:CFX0092_A1552"/>
<dbReference type="InterPro" id="IPR059226">
    <property type="entry name" value="Choice_anch_Q_dom"/>
</dbReference>
<gene>
    <name evidence="1" type="ORF">CFX0092_A1552</name>
</gene>
<dbReference type="RefSeq" id="WP_095042926.1">
    <property type="nucleotide sequence ID" value="NZ_LN890655.1"/>
</dbReference>
<sequence length="831" mass="83916">MPEQTPYSRAPGRDWLAALLLRRQSRLLPRFAAALVRLRAAPRVVRRRLHRRAAVSLAGAALLLALAGSPLLVPAAQAATITVADGEIAFNAGNGDCSLIEAINNANNNNDTSGGDCAAGGVGADTVALPAGGTFDFTAPAGDYDGNTGLPQITSAITLSGNGSTFDNTTAADLRFLAVAASGDLTVDDLTLQNGSVSVSFYGGGGAIFSDGGVLTITNSRFYDSSTTNGGAILADGGTLDITDSTFDGNYGFRGGAINSQGATVTITTTTISGNDANRNGGGIQAEGGSLDVIDSIISGNGPADYGGGIFADEVDLTITRSTIDGNTANSSGGGLAIEDGVDVTISQSAITNNSAGNYGDGGGIVWGGFGDSGAYPTTGSITNTTISGNAADDGGGILAVVGELTLNNVTISDNTAEFYGGGVFVGGSATLDLNRAIISGNAAASGAEVYVYSGTYGTGTVTANNFNLLGHSGLTNGAAFVNFTPGATDITATSLGTQPTALAAILAPLADNGGPTTPATETHALVAGSPAIDRAPSAACTVAPVSSVDQRDVARPQEGNGAPSSNECDIGAYEYVGAPPVGICPAPDNQLTTILGVGMGDTRKAKTRAKLTVPNAGNLIGLYGQLAGKDGGRLPRRGRFQYPNGSYVDVLSLTGTAARSYGIYWYGTELEPAASIRGRWFLSPGTRGKVPRAFILYATHATTVPYFDNYVVYPDGHTNMVGPEEPWSQVQTLSIPIDPPLGPADVTVQVALVDNDNDNRAITVIADAGGVDDTDVSFGPTHGALLNLITLTLPDVPVGTTEVTIELRSSADGDSAAVVGAAASYPCNSN</sequence>
<reference evidence="1" key="1">
    <citation type="submission" date="2016-01" db="EMBL/GenBank/DDBJ databases">
        <authorList>
            <person name="Mcilroy J.S."/>
            <person name="Karst M S."/>
            <person name="Albertsen M."/>
        </authorList>
    </citation>
    <scope>NUCLEOTIDE SEQUENCE</scope>
    <source>
        <strain evidence="1">Cfx-K</strain>
    </source>
</reference>
<dbReference type="PANTHER" id="PTHR11319">
    <property type="entry name" value="G PROTEIN-COUPLED RECEPTOR-RELATED"/>
    <property type="match status" value="1"/>
</dbReference>
<protein>
    <recommendedName>
        <fullName evidence="3">Right handed beta helix domain-containing protein</fullName>
    </recommendedName>
</protein>
<dbReference type="EMBL" id="LN890655">
    <property type="protein sequence ID" value="CUS03430.2"/>
    <property type="molecule type" value="Genomic_DNA"/>
</dbReference>
<evidence type="ECO:0000313" key="1">
    <source>
        <dbReference type="EMBL" id="CUS03430.2"/>
    </source>
</evidence>
<dbReference type="InterPro" id="IPR006311">
    <property type="entry name" value="TAT_signal"/>
</dbReference>
<dbReference type="Gene3D" id="2.160.20.10">
    <property type="entry name" value="Single-stranded right-handed beta-helix, Pectin lyase-like"/>
    <property type="match status" value="1"/>
</dbReference>
<dbReference type="PANTHER" id="PTHR11319:SF35">
    <property type="entry name" value="OUTER MEMBRANE PROTEIN PMPC-RELATED"/>
    <property type="match status" value="1"/>
</dbReference>
<dbReference type="AlphaFoldDB" id="A0A160T4A2"/>
<keyword evidence="2" id="KW-1185">Reference proteome</keyword>
<dbReference type="NCBIfam" id="NF041518">
    <property type="entry name" value="choice_anch_Q"/>
    <property type="match status" value="1"/>
</dbReference>
<accession>A0A160T4A2</accession>
<dbReference type="InterPro" id="IPR011050">
    <property type="entry name" value="Pectin_lyase_fold/virulence"/>
</dbReference>
<dbReference type="PROSITE" id="PS51318">
    <property type="entry name" value="TAT"/>
    <property type="match status" value="1"/>
</dbReference>
<evidence type="ECO:0000313" key="2">
    <source>
        <dbReference type="Proteomes" id="UP000215027"/>
    </source>
</evidence>
<dbReference type="InterPro" id="IPR006626">
    <property type="entry name" value="PbH1"/>
</dbReference>
<dbReference type="InterPro" id="IPR012334">
    <property type="entry name" value="Pectin_lyas_fold"/>
</dbReference>
<proteinExistence type="predicted"/>
<dbReference type="SMART" id="SM00710">
    <property type="entry name" value="PbH1"/>
    <property type="match status" value="9"/>
</dbReference>
<evidence type="ECO:0008006" key="3">
    <source>
        <dbReference type="Google" id="ProtNLM"/>
    </source>
</evidence>